<evidence type="ECO:0000313" key="3">
    <source>
        <dbReference type="Proteomes" id="UP001500266"/>
    </source>
</evidence>
<organism evidence="2 3">
    <name type="scientific">Actinomadura keratinilytica</name>
    <dbReference type="NCBI Taxonomy" id="547461"/>
    <lineage>
        <taxon>Bacteria</taxon>
        <taxon>Bacillati</taxon>
        <taxon>Actinomycetota</taxon>
        <taxon>Actinomycetes</taxon>
        <taxon>Streptosporangiales</taxon>
        <taxon>Thermomonosporaceae</taxon>
        <taxon>Actinomadura</taxon>
    </lineage>
</organism>
<dbReference type="Proteomes" id="UP001500266">
    <property type="component" value="Unassembled WGS sequence"/>
</dbReference>
<feature type="region of interest" description="Disordered" evidence="1">
    <location>
        <begin position="34"/>
        <end position="84"/>
    </location>
</feature>
<comment type="caution">
    <text evidence="2">The sequence shown here is derived from an EMBL/GenBank/DDBJ whole genome shotgun (WGS) entry which is preliminary data.</text>
</comment>
<reference evidence="3" key="1">
    <citation type="journal article" date="2019" name="Int. J. Syst. Evol. Microbiol.">
        <title>The Global Catalogue of Microorganisms (GCM) 10K type strain sequencing project: providing services to taxonomists for standard genome sequencing and annotation.</title>
        <authorList>
            <consortium name="The Broad Institute Genomics Platform"/>
            <consortium name="The Broad Institute Genome Sequencing Center for Infectious Disease"/>
            <person name="Wu L."/>
            <person name="Ma J."/>
        </authorList>
    </citation>
    <scope>NUCLEOTIDE SEQUENCE [LARGE SCALE GENOMIC DNA]</scope>
    <source>
        <strain evidence="3">JCM 17316</strain>
    </source>
</reference>
<name>A0ABP7ZCZ0_9ACTN</name>
<sequence>MAEPAAFGQVDGLLGVAFVEPDAVEAGDHLVEPDGLPAHARLPLTPFTPSRAPGGLRRPDAGAHGPGPGTAIPSSPCFGLVSGG</sequence>
<protein>
    <submittedName>
        <fullName evidence="2">Uncharacterized protein</fullName>
    </submittedName>
</protein>
<evidence type="ECO:0000256" key="1">
    <source>
        <dbReference type="SAM" id="MobiDB-lite"/>
    </source>
</evidence>
<keyword evidence="3" id="KW-1185">Reference proteome</keyword>
<dbReference type="EMBL" id="BAABDO010000117">
    <property type="protein sequence ID" value="GAA4153906.1"/>
    <property type="molecule type" value="Genomic_DNA"/>
</dbReference>
<gene>
    <name evidence="2" type="ORF">GCM10022416_53330</name>
</gene>
<evidence type="ECO:0000313" key="2">
    <source>
        <dbReference type="EMBL" id="GAA4153906.1"/>
    </source>
</evidence>
<accession>A0ABP7ZCZ0</accession>
<proteinExistence type="predicted"/>